<evidence type="ECO:0000313" key="3">
    <source>
        <dbReference type="Proteomes" id="UP000233343"/>
    </source>
</evidence>
<dbReference type="Proteomes" id="UP000233343">
    <property type="component" value="Unassembled WGS sequence"/>
</dbReference>
<evidence type="ECO:0000259" key="1">
    <source>
        <dbReference type="Pfam" id="PF13157"/>
    </source>
</evidence>
<reference evidence="2 3" key="1">
    <citation type="journal article" date="2010" name="Int. J. Syst. Evol. Microbiol.">
        <title>Bacillus horneckiae sp. nov., isolated from a spacecraft-assembly clean room.</title>
        <authorList>
            <person name="Vaishampayan P."/>
            <person name="Probst A."/>
            <person name="Krishnamurthi S."/>
            <person name="Ghosh S."/>
            <person name="Osman S."/>
            <person name="McDowall A."/>
            <person name="Ruckmani A."/>
            <person name="Mayilraj S."/>
            <person name="Venkateswaran K."/>
        </authorList>
    </citation>
    <scope>NUCLEOTIDE SEQUENCE [LARGE SCALE GENOMIC DNA]</scope>
    <source>
        <strain evidence="3">1PO1SC</strain>
    </source>
</reference>
<dbReference type="EMBL" id="PISD01000043">
    <property type="protein sequence ID" value="PKG27413.1"/>
    <property type="molecule type" value="Genomic_DNA"/>
</dbReference>
<dbReference type="RefSeq" id="WP_066197378.1">
    <property type="nucleotide sequence ID" value="NZ_JAMAUX010000003.1"/>
</dbReference>
<sequence length="149" mass="16943">MVFNRKRTMMYEDEFDNRNCDRCRKIECICHKPKPEKEEKKSKCHKVCGNILLNDRTSIVEIWNNRSSFDTIVTASIFNSAASTSSIKVVFFLCNGDTAEIIVPVGNTISTSIEEVCFIQVSRVDGSKVDGRFCLDICFLNAYLNGHND</sequence>
<dbReference type="Pfam" id="PF13157">
    <property type="entry name" value="Enas"/>
    <property type="match status" value="1"/>
</dbReference>
<comment type="caution">
    <text evidence="2">The sequence shown here is derived from an EMBL/GenBank/DDBJ whole genome shotgun (WGS) entry which is preliminary data.</text>
</comment>
<protein>
    <recommendedName>
        <fullName evidence="1">Endospore appendages core domain-containing protein</fullName>
    </recommendedName>
</protein>
<name>A0A2N0ZD26_9BACI</name>
<accession>A0A2N0ZD26</accession>
<evidence type="ECO:0000313" key="2">
    <source>
        <dbReference type="EMBL" id="PKG27413.1"/>
    </source>
</evidence>
<gene>
    <name evidence="2" type="ORF">CWS20_18660</name>
</gene>
<organism evidence="2 3">
    <name type="scientific">Cytobacillus horneckiae</name>
    <dbReference type="NCBI Taxonomy" id="549687"/>
    <lineage>
        <taxon>Bacteria</taxon>
        <taxon>Bacillati</taxon>
        <taxon>Bacillota</taxon>
        <taxon>Bacilli</taxon>
        <taxon>Bacillales</taxon>
        <taxon>Bacillaceae</taxon>
        <taxon>Cytobacillus</taxon>
    </lineage>
</organism>
<keyword evidence="3" id="KW-1185">Reference proteome</keyword>
<feature type="domain" description="Endospore appendages core" evidence="1">
    <location>
        <begin position="40"/>
        <end position="137"/>
    </location>
</feature>
<proteinExistence type="predicted"/>
<dbReference type="InterPro" id="IPR025055">
    <property type="entry name" value="Ena_core"/>
</dbReference>
<dbReference type="AlphaFoldDB" id="A0A2N0ZD26"/>